<dbReference type="Pfam" id="PF06983">
    <property type="entry name" value="3-dmu-9_3-mt"/>
    <property type="match status" value="1"/>
</dbReference>
<dbReference type="Proteomes" id="UP001144323">
    <property type="component" value="Unassembled WGS sequence"/>
</dbReference>
<evidence type="ECO:0000313" key="3">
    <source>
        <dbReference type="Proteomes" id="UP001144323"/>
    </source>
</evidence>
<proteinExistence type="predicted"/>
<dbReference type="EMBL" id="BSEC01000001">
    <property type="protein sequence ID" value="GLI93613.1"/>
    <property type="molecule type" value="Genomic_DNA"/>
</dbReference>
<keyword evidence="3" id="KW-1185">Reference proteome</keyword>
<accession>A0A9W6GV02</accession>
<dbReference type="SUPFAM" id="SSF54593">
    <property type="entry name" value="Glyoxalase/Bleomycin resistance protein/Dihydroxybiphenyl dioxygenase"/>
    <property type="match status" value="1"/>
</dbReference>
<dbReference type="PIRSF" id="PIRSF021700">
    <property type="entry name" value="3_dmu_93_MTrfase"/>
    <property type="match status" value="1"/>
</dbReference>
<evidence type="ECO:0000313" key="2">
    <source>
        <dbReference type="EMBL" id="GLI93613.1"/>
    </source>
</evidence>
<dbReference type="InterPro" id="IPR029068">
    <property type="entry name" value="Glyas_Bleomycin-R_OHBP_Dase"/>
</dbReference>
<feature type="domain" description="PhnB-like" evidence="1">
    <location>
        <begin position="3"/>
        <end position="117"/>
    </location>
</feature>
<sequence>MTRIIPSLWYAEKADEAAAFYAALLPDSRVDSVTSLPADSPSGPAGSVKVVSFTLLGRPFMAMSAGPFERFNHAISFMIECDGQEEVDRLWDALSEGGEVEQCGWLRDRYGVSWQIVPKALGEMMMDPDRTKAARVAQAMMTMVKLDVAELKRAYHGA</sequence>
<dbReference type="PANTHER" id="PTHR33990:SF2">
    <property type="entry name" value="PHNB-LIKE DOMAIN-CONTAINING PROTEIN"/>
    <property type="match status" value="1"/>
</dbReference>
<organism evidence="2 3">
    <name type="scientific">Methylocystis echinoides</name>
    <dbReference type="NCBI Taxonomy" id="29468"/>
    <lineage>
        <taxon>Bacteria</taxon>
        <taxon>Pseudomonadati</taxon>
        <taxon>Pseudomonadota</taxon>
        <taxon>Alphaproteobacteria</taxon>
        <taxon>Hyphomicrobiales</taxon>
        <taxon>Methylocystaceae</taxon>
        <taxon>Methylocystis</taxon>
    </lineage>
</organism>
<dbReference type="AlphaFoldDB" id="A0A9W6GV02"/>
<name>A0A9W6GV02_9HYPH</name>
<dbReference type="InterPro" id="IPR009725">
    <property type="entry name" value="3_dmu_93_MTrfase"/>
</dbReference>
<evidence type="ECO:0000259" key="1">
    <source>
        <dbReference type="Pfam" id="PF06983"/>
    </source>
</evidence>
<protein>
    <submittedName>
        <fullName evidence="2">VOC family protein</fullName>
    </submittedName>
</protein>
<dbReference type="Gene3D" id="3.10.180.10">
    <property type="entry name" value="2,3-Dihydroxybiphenyl 1,2-Dioxygenase, domain 1"/>
    <property type="match status" value="1"/>
</dbReference>
<dbReference type="CDD" id="cd06588">
    <property type="entry name" value="PhnB_like"/>
    <property type="match status" value="1"/>
</dbReference>
<gene>
    <name evidence="2" type="ORF">LMG27198_26050</name>
</gene>
<comment type="caution">
    <text evidence="2">The sequence shown here is derived from an EMBL/GenBank/DDBJ whole genome shotgun (WGS) entry which is preliminary data.</text>
</comment>
<dbReference type="PANTHER" id="PTHR33990">
    <property type="entry name" value="PROTEIN YJDN-RELATED"/>
    <property type="match status" value="1"/>
</dbReference>
<dbReference type="RefSeq" id="WP_281803526.1">
    <property type="nucleotide sequence ID" value="NZ_BSEC01000001.1"/>
</dbReference>
<dbReference type="InterPro" id="IPR028973">
    <property type="entry name" value="PhnB-like"/>
</dbReference>
<reference evidence="2" key="1">
    <citation type="journal article" date="2023" name="Int. J. Syst. Evol. Microbiol.">
        <title>Methylocystis iwaonis sp. nov., a type II methane-oxidizing bacterium from surface soil of a rice paddy field in Japan, and emended description of the genus Methylocystis (ex Whittenbury et al. 1970) Bowman et al. 1993.</title>
        <authorList>
            <person name="Kaise H."/>
            <person name="Sawadogo J.B."/>
            <person name="Alam M.S."/>
            <person name="Ueno C."/>
            <person name="Dianou D."/>
            <person name="Shinjo R."/>
            <person name="Asakawa S."/>
        </authorList>
    </citation>
    <scope>NUCLEOTIDE SEQUENCE</scope>
    <source>
        <strain evidence="2">LMG27198</strain>
    </source>
</reference>